<dbReference type="InterPro" id="IPR021104">
    <property type="entry name" value="KfrA_DNA-bd_N"/>
</dbReference>
<feature type="coiled-coil region" evidence="1">
    <location>
        <begin position="108"/>
        <end position="315"/>
    </location>
</feature>
<dbReference type="Proteomes" id="UP000501130">
    <property type="component" value="Chromosome"/>
</dbReference>
<feature type="region of interest" description="Disordered" evidence="2">
    <location>
        <begin position="315"/>
        <end position="334"/>
    </location>
</feature>
<keyword evidence="5" id="KW-1185">Reference proteome</keyword>
<gene>
    <name evidence="4" type="ORF">HKT17_07455</name>
</gene>
<organism evidence="4 5">
    <name type="scientific">Limnobacter profundi</name>
    <dbReference type="NCBI Taxonomy" id="2732163"/>
    <lineage>
        <taxon>Bacteria</taxon>
        <taxon>Pseudomonadati</taxon>
        <taxon>Pseudomonadota</taxon>
        <taxon>Betaproteobacteria</taxon>
        <taxon>Burkholderiales</taxon>
        <taxon>Burkholderiaceae</taxon>
        <taxon>Limnobacter</taxon>
    </lineage>
</organism>
<dbReference type="Pfam" id="PF11740">
    <property type="entry name" value="KfrA_N"/>
    <property type="match status" value="1"/>
</dbReference>
<evidence type="ECO:0000259" key="3">
    <source>
        <dbReference type="Pfam" id="PF11740"/>
    </source>
</evidence>
<evidence type="ECO:0000313" key="5">
    <source>
        <dbReference type="Proteomes" id="UP000501130"/>
    </source>
</evidence>
<dbReference type="EMBL" id="CP053084">
    <property type="protein sequence ID" value="QJR29560.1"/>
    <property type="molecule type" value="Genomic_DNA"/>
</dbReference>
<feature type="domain" description="KfrA N-terminal DNA-binding" evidence="3">
    <location>
        <begin position="31"/>
        <end position="142"/>
    </location>
</feature>
<feature type="compositionally biased region" description="Basic residues" evidence="2">
    <location>
        <begin position="322"/>
        <end position="334"/>
    </location>
</feature>
<keyword evidence="1" id="KW-0175">Coiled coil</keyword>
<accession>A0ABX6N5A0</accession>
<name>A0ABX6N5A0_9BURK</name>
<sequence length="334" mass="38684">MNDVNSDDEIRQLILELMNQGLSTLEIYKKTCAILFYQHGIMPTPTRLYALVRKGSMSTPGKAIQEFLAQQKEKGRIELEIPEMPESLKTTFTEALKETWRIASQISSATAREQNEQHQRELNRFTQQIEQLDNKNQALESRIDEMAQILAEKDIHVSEMQKEIGEGKTKLSLESNRLAIATDQCEELKKQLDKARHDFIAESHRMSQEHEQGLARLKDHENRALMEIERERQAANKAIKDATNALKLREDELRQRDDKLLELASELEESRRDLSAAKTKLEMTTANLQTIRISYEEQTRINGQLKAQLEQLSAKQNITHPKNSRRKTMKQIHD</sequence>
<protein>
    <recommendedName>
        <fullName evidence="3">KfrA N-terminal DNA-binding domain-containing protein</fullName>
    </recommendedName>
</protein>
<evidence type="ECO:0000313" key="4">
    <source>
        <dbReference type="EMBL" id="QJR29560.1"/>
    </source>
</evidence>
<reference evidence="4 5" key="1">
    <citation type="submission" date="2020-05" db="EMBL/GenBank/DDBJ databases">
        <title>Compete genome of Limnobacter sp. SAORIC-580.</title>
        <authorList>
            <person name="Song J."/>
            <person name="Cho J.-C."/>
        </authorList>
    </citation>
    <scope>NUCLEOTIDE SEQUENCE [LARGE SCALE GENOMIC DNA]</scope>
    <source>
        <strain evidence="4 5">SAORIC-580</strain>
    </source>
</reference>
<evidence type="ECO:0000256" key="1">
    <source>
        <dbReference type="SAM" id="Coils"/>
    </source>
</evidence>
<proteinExistence type="predicted"/>
<evidence type="ECO:0000256" key="2">
    <source>
        <dbReference type="SAM" id="MobiDB-lite"/>
    </source>
</evidence>